<dbReference type="Gene3D" id="3.30.70.1320">
    <property type="entry name" value="Multidrug efflux transporter AcrB pore domain like"/>
    <property type="match status" value="1"/>
</dbReference>
<dbReference type="Gene3D" id="3.30.70.1430">
    <property type="entry name" value="Multidrug efflux transporter AcrB pore domain"/>
    <property type="match status" value="2"/>
</dbReference>
<feature type="transmembrane region" description="Helical" evidence="8">
    <location>
        <begin position="359"/>
        <end position="380"/>
    </location>
</feature>
<dbReference type="RefSeq" id="WP_058525875.1">
    <property type="nucleotide sequence ID" value="NZ_CAAAHY010000010.1"/>
</dbReference>
<dbReference type="PANTHER" id="PTHR32063:SF23">
    <property type="entry name" value="HAE1 FAMILY EFFLLUX PUMP PERMEASE COMPONENT"/>
    <property type="match status" value="1"/>
</dbReference>
<feature type="transmembrane region" description="Helical" evidence="8">
    <location>
        <begin position="869"/>
        <end position="890"/>
    </location>
</feature>
<feature type="transmembrane region" description="Helical" evidence="8">
    <location>
        <begin position="458"/>
        <end position="480"/>
    </location>
</feature>
<dbReference type="PATRIC" id="fig|448.7.peg.730"/>
<keyword evidence="10" id="KW-1185">Reference proteome</keyword>
<keyword evidence="2" id="KW-0813">Transport</keyword>
<feature type="transmembrane region" description="Helical" evidence="8">
    <location>
        <begin position="973"/>
        <end position="999"/>
    </location>
</feature>
<name>A0A0W0TTE2_LEGER</name>
<dbReference type="AlphaFoldDB" id="A0A0W0TTE2"/>
<dbReference type="Gene3D" id="3.30.70.1440">
    <property type="entry name" value="Multidrug efflux transporter AcrB pore domain"/>
    <property type="match status" value="1"/>
</dbReference>
<dbReference type="InterPro" id="IPR027463">
    <property type="entry name" value="AcrB_DN_DC_subdom"/>
</dbReference>
<evidence type="ECO:0000256" key="2">
    <source>
        <dbReference type="ARBA" id="ARBA00022448"/>
    </source>
</evidence>
<dbReference type="FunFam" id="1.20.1640.10:FF:000001">
    <property type="entry name" value="Efflux pump membrane transporter"/>
    <property type="match status" value="1"/>
</dbReference>
<evidence type="ECO:0000256" key="1">
    <source>
        <dbReference type="ARBA" id="ARBA00004429"/>
    </source>
</evidence>
<evidence type="ECO:0000256" key="3">
    <source>
        <dbReference type="ARBA" id="ARBA00022475"/>
    </source>
</evidence>
<dbReference type="OrthoDB" id="9758297at2"/>
<dbReference type="PANTHER" id="PTHR32063">
    <property type="match status" value="1"/>
</dbReference>
<evidence type="ECO:0000256" key="4">
    <source>
        <dbReference type="ARBA" id="ARBA00022519"/>
    </source>
</evidence>
<comment type="caution">
    <text evidence="9">The sequence shown here is derived from an EMBL/GenBank/DDBJ whole genome shotgun (WGS) entry which is preliminary data.</text>
</comment>
<proteinExistence type="predicted"/>
<feature type="transmembrane region" description="Helical" evidence="8">
    <location>
        <begin position="522"/>
        <end position="540"/>
    </location>
</feature>
<keyword evidence="6 8" id="KW-1133">Transmembrane helix</keyword>
<dbReference type="InterPro" id="IPR001036">
    <property type="entry name" value="Acrflvin-R"/>
</dbReference>
<dbReference type="PRINTS" id="PR00702">
    <property type="entry name" value="ACRIFLAVINRP"/>
</dbReference>
<dbReference type="Pfam" id="PF00873">
    <property type="entry name" value="ACR_tran"/>
    <property type="match status" value="1"/>
</dbReference>
<dbReference type="EMBL" id="LNYA01000011">
    <property type="protein sequence ID" value="KTC98895.1"/>
    <property type="molecule type" value="Genomic_DNA"/>
</dbReference>
<protein>
    <submittedName>
        <fullName evidence="9">Multidrug efflux transporter</fullName>
    </submittedName>
</protein>
<feature type="transmembrane region" description="Helical" evidence="8">
    <location>
        <begin position="333"/>
        <end position="352"/>
    </location>
</feature>
<feature type="transmembrane region" description="Helical" evidence="8">
    <location>
        <begin position="945"/>
        <end position="967"/>
    </location>
</feature>
<feature type="transmembrane region" description="Helical" evidence="8">
    <location>
        <begin position="12"/>
        <end position="29"/>
    </location>
</feature>
<dbReference type="GO" id="GO:0042910">
    <property type="term" value="F:xenobiotic transmembrane transporter activity"/>
    <property type="evidence" value="ECO:0007669"/>
    <property type="project" value="TreeGrafter"/>
</dbReference>
<feature type="transmembrane region" description="Helical" evidence="8">
    <location>
        <begin position="430"/>
        <end position="452"/>
    </location>
</feature>
<comment type="subcellular location">
    <subcellularLocation>
        <location evidence="1">Cell inner membrane</location>
        <topology evidence="1">Multi-pass membrane protein</topology>
    </subcellularLocation>
</comment>
<evidence type="ECO:0000256" key="6">
    <source>
        <dbReference type="ARBA" id="ARBA00022989"/>
    </source>
</evidence>
<reference evidence="9 10" key="1">
    <citation type="submission" date="2015-11" db="EMBL/GenBank/DDBJ databases">
        <title>Genomic analysis of 38 Legionella species identifies large and diverse effector repertoires.</title>
        <authorList>
            <person name="Burstein D."/>
            <person name="Amaro F."/>
            <person name="Zusman T."/>
            <person name="Lifshitz Z."/>
            <person name="Cohen O."/>
            <person name="Gilbert J.A."/>
            <person name="Pupko T."/>
            <person name="Shuman H.A."/>
            <person name="Segal G."/>
        </authorList>
    </citation>
    <scope>NUCLEOTIDE SEQUENCE [LARGE SCALE GENOMIC DNA]</scope>
    <source>
        <strain evidence="9 10">SE-32A-C8</strain>
    </source>
</reference>
<dbReference type="Gene3D" id="1.20.1640.10">
    <property type="entry name" value="Multidrug efflux transporter AcrB transmembrane domain"/>
    <property type="match status" value="2"/>
</dbReference>
<evidence type="ECO:0000256" key="8">
    <source>
        <dbReference type="SAM" id="Phobius"/>
    </source>
</evidence>
<evidence type="ECO:0000256" key="7">
    <source>
        <dbReference type="ARBA" id="ARBA00023136"/>
    </source>
</evidence>
<keyword evidence="3" id="KW-1003">Cell membrane</keyword>
<feature type="transmembrane region" description="Helical" evidence="8">
    <location>
        <begin position="386"/>
        <end position="409"/>
    </location>
</feature>
<sequence>MTFPERCIKRPVFTIVLTLLLVITGLLHFKQLPVRHLPNIDKPVVTIMTVFDGASPDLIEKEITIPIENLLTSVPGVDLIRSTSLLSKSRINVEFQLGVDINEAVNEIRNKMSALQPRLPLGSDAPTVSKNDDDANPVVVIAFHDSNKNALELTDYITRNIKPQLQEIQGVGEVVYHGARDYAVKIALDPVRMAARGITVADIKRTLTQQNIDVPSGQIKSKNRYYTVVTHARIQNVKHFAELVIAKRNNQLIRLGEVAIIKVGSEHEDNLLRVNGKPAVGLAILAQSTANPVEVAKAVNQELKRLRPTLPVGFQAEVVFDSTHFIKESIHQVYKTFIEAALFVGFVVFLFLGSLRASLIPIITIPICLICTFWPMYWLGFELNSLTLLAMVLAIGLVVDDAIVILENCHRHMEAGLSAMQATIKGSNEIMFAVIAMTLTLSAVYAPMGFVSGFTGKLFLQFGFTLALTVIYSGIIALSLSPMMCSRLMKKSHSPYQNWLDRQFARLGNAYRRNLQNTLKKPIILVVSLLAFAGAGTLSYQKLGAEIAPVEDQAYIIGPVSSPTNSSTAYTDYYTRELEAIYESIPEKMAYMVSIKPAAAFTLLKLAPWNKRSRSQKEISQDLSDKMQKIPGINVFPVSPNPLGHRSGGNSQFSLALVSNTSYLRLNEIGTGLVKRLSKDPLLRHVKNNLALDSEQVDITINRQLAADLEVNLADIAELLSTMLGGNNPVNFNYDGQAYKVILQLQQAQRSDIAILNKLYVQSGHGRMIPLTTLVEVNNSIGPDSLPHLNRQRSAIITAELAPNAHISTVVSRVEHLLHDYLPDDIQYHFTGAIKDYLESSGSSLSAFLLALLFIYLVLAAQFESFTDPLIVLLSVPLSLAGAALILFLCGESLSIYTNIGMVTLIGLITKHGIMITEFANQRLQQGQDKLTAVLTGAEARLRPILMTTMAMLLGALPLALAFGAGAESRRQLGIVILGGMSVGTFFSLYVVPFAYCLLSRRKPVEMADTVKVHHQPIVKEAETIKYKA</sequence>
<dbReference type="SUPFAM" id="SSF82714">
    <property type="entry name" value="Multidrug efflux transporter AcrB TolC docking domain, DN and DC subdomains"/>
    <property type="match status" value="2"/>
</dbReference>
<evidence type="ECO:0000313" key="9">
    <source>
        <dbReference type="EMBL" id="KTC98895.1"/>
    </source>
</evidence>
<dbReference type="SUPFAM" id="SSF82866">
    <property type="entry name" value="Multidrug efflux transporter AcrB transmembrane domain"/>
    <property type="match status" value="2"/>
</dbReference>
<evidence type="ECO:0000313" key="10">
    <source>
        <dbReference type="Proteomes" id="UP000054773"/>
    </source>
</evidence>
<feature type="transmembrane region" description="Helical" evidence="8">
    <location>
        <begin position="845"/>
        <end position="863"/>
    </location>
</feature>
<evidence type="ECO:0000256" key="5">
    <source>
        <dbReference type="ARBA" id="ARBA00022692"/>
    </source>
</evidence>
<dbReference type="SUPFAM" id="SSF82693">
    <property type="entry name" value="Multidrug efflux transporter AcrB pore domain, PN1, PN2, PC1 and PC2 subdomains"/>
    <property type="match status" value="3"/>
</dbReference>
<keyword evidence="5 8" id="KW-0812">Transmembrane</keyword>
<accession>A0A0W0TTE2</accession>
<dbReference type="Proteomes" id="UP000054773">
    <property type="component" value="Unassembled WGS sequence"/>
</dbReference>
<organism evidence="9 10">
    <name type="scientific">Legionella erythra</name>
    <dbReference type="NCBI Taxonomy" id="448"/>
    <lineage>
        <taxon>Bacteria</taxon>
        <taxon>Pseudomonadati</taxon>
        <taxon>Pseudomonadota</taxon>
        <taxon>Gammaproteobacteria</taxon>
        <taxon>Legionellales</taxon>
        <taxon>Legionellaceae</taxon>
        <taxon>Legionella</taxon>
    </lineage>
</organism>
<gene>
    <name evidence="9" type="ORF">Lery_0698</name>
</gene>
<dbReference type="Gene3D" id="3.30.2090.10">
    <property type="entry name" value="Multidrug efflux transporter AcrB TolC docking domain, DN and DC subdomains"/>
    <property type="match status" value="2"/>
</dbReference>
<keyword evidence="4" id="KW-0997">Cell inner membrane</keyword>
<keyword evidence="7 8" id="KW-0472">Membrane</keyword>
<dbReference type="STRING" id="448.Lery_0698"/>
<dbReference type="GO" id="GO:0005886">
    <property type="term" value="C:plasma membrane"/>
    <property type="evidence" value="ECO:0007669"/>
    <property type="project" value="UniProtKB-SubCell"/>
</dbReference>